<dbReference type="KEGG" id="sted:SPTER_01170"/>
<reference evidence="3 4" key="1">
    <citation type="submission" date="2019-02" db="EMBL/GenBank/DDBJ databases">
        <title>Closed genome of Sporomusa termitida DSM 4440.</title>
        <authorList>
            <person name="Poehlein A."/>
            <person name="Daniel R."/>
        </authorList>
    </citation>
    <scope>NUCLEOTIDE SEQUENCE [LARGE SCALE GENOMIC DNA]</scope>
    <source>
        <strain evidence="3 4">DSM 4440</strain>
    </source>
</reference>
<keyword evidence="4" id="KW-1185">Reference proteome</keyword>
<dbReference type="PANTHER" id="PTHR42842">
    <property type="entry name" value="FAD/NAD(P)-BINDING OXIDOREDUCTASE"/>
    <property type="match status" value="1"/>
</dbReference>
<dbReference type="EMBL" id="CP036259">
    <property type="protein sequence ID" value="QDR78867.1"/>
    <property type="molecule type" value="Genomic_DNA"/>
</dbReference>
<dbReference type="Gene3D" id="3.30.70.2700">
    <property type="match status" value="1"/>
</dbReference>
<dbReference type="Proteomes" id="UP000320776">
    <property type="component" value="Chromosome"/>
</dbReference>
<dbReference type="PANTHER" id="PTHR42842:SF3">
    <property type="entry name" value="FAD_NAD(P)-BINDING OXIDOREDUCTASE FAMILY PROTEIN"/>
    <property type="match status" value="1"/>
</dbReference>
<protein>
    <submittedName>
        <fullName evidence="3">Uncharacterized protein</fullName>
    </submittedName>
</protein>
<dbReference type="InterPro" id="IPR049516">
    <property type="entry name" value="FAD-depend_C"/>
</dbReference>
<dbReference type="Gene3D" id="3.50.50.60">
    <property type="entry name" value="FAD/NAD(P)-binding domain"/>
    <property type="match status" value="2"/>
</dbReference>
<organism evidence="3 4">
    <name type="scientific">Sporomusa termitida</name>
    <dbReference type="NCBI Taxonomy" id="2377"/>
    <lineage>
        <taxon>Bacteria</taxon>
        <taxon>Bacillati</taxon>
        <taxon>Bacillota</taxon>
        <taxon>Negativicutes</taxon>
        <taxon>Selenomonadales</taxon>
        <taxon>Sporomusaceae</taxon>
        <taxon>Sporomusa</taxon>
    </lineage>
</organism>
<dbReference type="RefSeq" id="WP_144348578.1">
    <property type="nucleotide sequence ID" value="NZ_CP036259.1"/>
</dbReference>
<dbReference type="InterPro" id="IPR028348">
    <property type="entry name" value="FAD-binding_protein"/>
</dbReference>
<dbReference type="SUPFAM" id="SSF51905">
    <property type="entry name" value="FAD/NAD(P)-binding domain"/>
    <property type="match status" value="1"/>
</dbReference>
<evidence type="ECO:0000259" key="2">
    <source>
        <dbReference type="Pfam" id="PF21688"/>
    </source>
</evidence>
<dbReference type="Pfam" id="PF21688">
    <property type="entry name" value="FAD-depend_C"/>
    <property type="match status" value="1"/>
</dbReference>
<dbReference type="PIRSF" id="PIRSF038984">
    <property type="entry name" value="FAD_binding_protein"/>
    <property type="match status" value="1"/>
</dbReference>
<dbReference type="InterPro" id="IPR036188">
    <property type="entry name" value="FAD/NAD-bd_sf"/>
</dbReference>
<dbReference type="InterPro" id="IPR002938">
    <property type="entry name" value="FAD-bd"/>
</dbReference>
<evidence type="ECO:0000313" key="3">
    <source>
        <dbReference type="EMBL" id="QDR78867.1"/>
    </source>
</evidence>
<dbReference type="GO" id="GO:0071949">
    <property type="term" value="F:FAD binding"/>
    <property type="evidence" value="ECO:0007669"/>
    <property type="project" value="InterPro"/>
</dbReference>
<feature type="domain" description="FAD-binding" evidence="1">
    <location>
        <begin position="100"/>
        <end position="133"/>
    </location>
</feature>
<gene>
    <name evidence="3" type="ORF">SPTER_01170</name>
</gene>
<evidence type="ECO:0000259" key="1">
    <source>
        <dbReference type="Pfam" id="PF01494"/>
    </source>
</evidence>
<feature type="domain" description="FAD-dependent protein C-terminal" evidence="2">
    <location>
        <begin position="282"/>
        <end position="478"/>
    </location>
</feature>
<sequence>MLKISNFRIPLTEETPLAYLVARRLRLAPEQVSQVNIIRRAIDARRKHSITFVYTLAVELLIPPGQALSRLAGDKDVVLITPAAAEDIVFGAIPLNNRPVVVGSGPAGLFAALMLARYGYKPLLIERGRDVERRARDIADFWRTGQLAENSNVQFGEGGAGTFSDGKLTTRVTDPRMAAVLDIMITAGAPAEIKYLHKPHIGTDKLRQVVRNIRTEIIKLGGDVEFEACLTGIATKAGQLTGITVNGSRHIPCEILFLAIGHSARDTYQMLHEHQVAMAAKPFAIGVRIEHPQELIDTAQYGVAAGHPRLGPADYALVYQDKAAGRAAYSFCMCPGGLVVAAASEAGGVVTNGMSLYKRDSGLANSAVAVTVNPADYGPNVLDGIEFQRRYERLAFALGGNNYNAPVQTVGDFLTGKSGSAQYLAASSYRPGTTPADLRQCLPGFVATTLAKALPDFGRKLRGFDHRQAVLTGVETRTSAPVRLVRGPDFVSINTTGVYPIGEGAGYAGGIMSAALDGVNAAISFVQVYKA</sequence>
<dbReference type="OrthoDB" id="9762921at2"/>
<accession>A0A517DNJ3</accession>
<proteinExistence type="predicted"/>
<name>A0A517DNJ3_9FIRM</name>
<dbReference type="AlphaFoldDB" id="A0A517DNJ3"/>
<evidence type="ECO:0000313" key="4">
    <source>
        <dbReference type="Proteomes" id="UP000320776"/>
    </source>
</evidence>
<dbReference type="Pfam" id="PF01494">
    <property type="entry name" value="FAD_binding_3"/>
    <property type="match status" value="1"/>
</dbReference>